<protein>
    <submittedName>
        <fullName evidence="3">CapA family protein</fullName>
    </submittedName>
</protein>
<evidence type="ECO:0000259" key="2">
    <source>
        <dbReference type="SMART" id="SM00854"/>
    </source>
</evidence>
<dbReference type="Gene3D" id="3.60.21.10">
    <property type="match status" value="1"/>
</dbReference>
<dbReference type="CDD" id="cd07381">
    <property type="entry name" value="MPP_CapA"/>
    <property type="match status" value="1"/>
</dbReference>
<proteinExistence type="inferred from homology"/>
<dbReference type="InterPro" id="IPR029052">
    <property type="entry name" value="Metallo-depent_PP-like"/>
</dbReference>
<dbReference type="PANTHER" id="PTHR33393:SF12">
    <property type="entry name" value="CAPSULE BIOSYNTHESIS PROTEIN CAPA"/>
    <property type="match status" value="1"/>
</dbReference>
<comment type="similarity">
    <text evidence="1">Belongs to the CapA family.</text>
</comment>
<dbReference type="AlphaFoldDB" id="A0A923NA35"/>
<feature type="domain" description="Capsule synthesis protein CapA" evidence="2">
    <location>
        <begin position="59"/>
        <end position="323"/>
    </location>
</feature>
<reference evidence="3" key="1">
    <citation type="submission" date="2020-08" db="EMBL/GenBank/DDBJ databases">
        <authorList>
            <person name="Liu C."/>
            <person name="Sun Q."/>
        </authorList>
    </citation>
    <scope>NUCLEOTIDE SEQUENCE</scope>
    <source>
        <strain evidence="3">BX16</strain>
    </source>
</reference>
<evidence type="ECO:0000256" key="1">
    <source>
        <dbReference type="ARBA" id="ARBA00005662"/>
    </source>
</evidence>
<dbReference type="InterPro" id="IPR052169">
    <property type="entry name" value="CW_Biosynth-Accessory"/>
</dbReference>
<accession>A0A923NA35</accession>
<organism evidence="3 4">
    <name type="scientific">Lentihominibacter faecis</name>
    <dbReference type="NCBI Taxonomy" id="2764712"/>
    <lineage>
        <taxon>Bacteria</taxon>
        <taxon>Bacillati</taxon>
        <taxon>Bacillota</taxon>
        <taxon>Clostridia</taxon>
        <taxon>Peptostreptococcales</taxon>
        <taxon>Anaerovoracaceae</taxon>
        <taxon>Lentihominibacter</taxon>
    </lineage>
</organism>
<sequence length="422" mass="46741">MKTKNPRNKSSNRSIKKAILAVTCCVILAGIGGAALFHLMPSKDAEPAAAEPVKEQTIMIGNGGDIIIHSPFYRSSAYKKDGDYDFTPCFSNIKDVYGEGDFSVIDIETCLPGKEVGYSGYPMFKSPDSLVDSLAASGIDMILLANNHIYDYGNTGFLRTTQVMKDKGMLYTGARHSEEEKKYVVQDINGIKVGMINYVYETPRSDDKKGLNGIAIDPEVAPLLNSFDPNDRESFYQEIEEQIKAMRKDGAEFIIVYPHWGIEYQMTEASWQREIAQKLCNMGVDAIIGGHPHVIEPVDVFTSEDGTHKTFCAFSLGNQLSNQRREMMRLKTGNTEDGLFIDLEITRNKKGDVSLTGVKYIPTWVYKNASGPTYSIVPVDDPSTVEEKTGIKGIQAQAQASYDRTYKIIGDGVNKVSEAYGF</sequence>
<dbReference type="SMART" id="SM00854">
    <property type="entry name" value="PGA_cap"/>
    <property type="match status" value="1"/>
</dbReference>
<comment type="caution">
    <text evidence="3">The sequence shown here is derived from an EMBL/GenBank/DDBJ whole genome shotgun (WGS) entry which is preliminary data.</text>
</comment>
<name>A0A923NA35_9FIRM</name>
<evidence type="ECO:0000313" key="3">
    <source>
        <dbReference type="EMBL" id="MBC5998933.1"/>
    </source>
</evidence>
<gene>
    <name evidence="3" type="ORF">H8876_02820</name>
</gene>
<evidence type="ECO:0000313" key="4">
    <source>
        <dbReference type="Proteomes" id="UP000644115"/>
    </source>
</evidence>
<dbReference type="EMBL" id="JACRWC010000040">
    <property type="protein sequence ID" value="MBC5998933.1"/>
    <property type="molecule type" value="Genomic_DNA"/>
</dbReference>
<dbReference type="InterPro" id="IPR019079">
    <property type="entry name" value="Capsule_synth_CapA"/>
</dbReference>
<dbReference type="SUPFAM" id="SSF56300">
    <property type="entry name" value="Metallo-dependent phosphatases"/>
    <property type="match status" value="1"/>
</dbReference>
<dbReference type="Pfam" id="PF09587">
    <property type="entry name" value="PGA_cap"/>
    <property type="match status" value="1"/>
</dbReference>
<dbReference type="PANTHER" id="PTHR33393">
    <property type="entry name" value="POLYGLUTAMINE SYNTHESIS ACCESSORY PROTEIN RV0574C-RELATED"/>
    <property type="match status" value="1"/>
</dbReference>
<dbReference type="Proteomes" id="UP000644115">
    <property type="component" value="Unassembled WGS sequence"/>
</dbReference>
<keyword evidence="4" id="KW-1185">Reference proteome</keyword>
<dbReference type="RefSeq" id="WP_249286426.1">
    <property type="nucleotide sequence ID" value="NZ_JACRWC010000040.1"/>
</dbReference>